<dbReference type="EMBL" id="MGHL01000001">
    <property type="protein sequence ID" value="OGM70939.1"/>
    <property type="molecule type" value="Genomic_DNA"/>
</dbReference>
<proteinExistence type="predicted"/>
<evidence type="ECO:0000256" key="1">
    <source>
        <dbReference type="SAM" id="MobiDB-lite"/>
    </source>
</evidence>
<dbReference type="Proteomes" id="UP000178429">
    <property type="component" value="Unassembled WGS sequence"/>
</dbReference>
<reference evidence="2 3" key="1">
    <citation type="journal article" date="2016" name="Nat. Commun.">
        <title>Thousands of microbial genomes shed light on interconnected biogeochemical processes in an aquifer system.</title>
        <authorList>
            <person name="Anantharaman K."/>
            <person name="Brown C.T."/>
            <person name="Hug L.A."/>
            <person name="Sharon I."/>
            <person name="Castelle C.J."/>
            <person name="Probst A.J."/>
            <person name="Thomas B.C."/>
            <person name="Singh A."/>
            <person name="Wilkins M.J."/>
            <person name="Karaoz U."/>
            <person name="Brodie E.L."/>
            <person name="Williams K.H."/>
            <person name="Hubbard S.S."/>
            <person name="Banfield J.F."/>
        </authorList>
    </citation>
    <scope>NUCLEOTIDE SEQUENCE [LARGE SCALE GENOMIC DNA]</scope>
</reference>
<organism evidence="2 3">
    <name type="scientific">Candidatus Woesebacteria bacterium RIFCSPLOWO2_01_FULL_44_14</name>
    <dbReference type="NCBI Taxonomy" id="1802525"/>
    <lineage>
        <taxon>Bacteria</taxon>
        <taxon>Candidatus Woeseibacteriota</taxon>
    </lineage>
</organism>
<evidence type="ECO:0008006" key="4">
    <source>
        <dbReference type="Google" id="ProtNLM"/>
    </source>
</evidence>
<feature type="region of interest" description="Disordered" evidence="1">
    <location>
        <begin position="507"/>
        <end position="540"/>
    </location>
</feature>
<gene>
    <name evidence="2" type="ORF">A2975_01550</name>
</gene>
<dbReference type="STRING" id="1802525.A2975_01550"/>
<evidence type="ECO:0000313" key="2">
    <source>
        <dbReference type="EMBL" id="OGM70939.1"/>
    </source>
</evidence>
<evidence type="ECO:0000313" key="3">
    <source>
        <dbReference type="Proteomes" id="UP000178429"/>
    </source>
</evidence>
<accession>A0A1F8C4V8</accession>
<sequence>MNDENLIKKAEKEIEGNLGGGDKGPDEEERKTVVEQLLEILETIGVQLFLDEHSEPHVTIPEKPLVAYPIDSVFFKRYLRRLYWENCQKGLGSEILNQVIGTLEGKAASEDDKKTLYNRIARVGGKIFYDLGDDRQTVEIDNEGWRLSANCPVRFHRFKHQLPQAVPVSGGNWREILKYVNLRDSQSQLLFLTYIPAALIPDIPRVILVCAGLQGSAKSTAMRVARSLIDPSSAELASPARDLIELGQTANHNFCLYLDNMSPLNDELSDALCRLVTGIGFAKRKLYTDDEDILFNQKVAIGLTGINVVAQKPDVLDRCLILNFERINDDERLEEEQFWKQFNEEKPLLLGALFDVLSGVLKHASEIALTRKPRMADYARYAAAAAIVLGETTESFLAAFGENTKRQNSASIESSSTAQVVLEFMSDRDEWEGASSELYGILKQVAEKGNLQIGGAGGFPKAANWLWRKIKEVKPNLQSLGVEVVCEEISANSVIRLWRSSQDAANTATNATESSEVRGGNKDGVAMDTATDETDNPSHEQIDMATVAAIFEEEKCSFCGGNEFWTRQDGERICSVCHPPIVPLPGK</sequence>
<comment type="caution">
    <text evidence="2">The sequence shown here is derived from an EMBL/GenBank/DDBJ whole genome shotgun (WGS) entry which is preliminary data.</text>
</comment>
<dbReference type="AlphaFoldDB" id="A0A1F8C4V8"/>
<protein>
    <recommendedName>
        <fullName evidence="4">ATP-binding protein</fullName>
    </recommendedName>
</protein>
<name>A0A1F8C4V8_9BACT</name>